<proteinExistence type="predicted"/>
<comment type="caution">
    <text evidence="2">The sequence shown here is derived from an EMBL/GenBank/DDBJ whole genome shotgun (WGS) entry which is preliminary data.</text>
</comment>
<keyword evidence="1" id="KW-0732">Signal</keyword>
<evidence type="ECO:0000256" key="1">
    <source>
        <dbReference type="SAM" id="SignalP"/>
    </source>
</evidence>
<evidence type="ECO:0000313" key="3">
    <source>
        <dbReference type="Proteomes" id="UP001530377"/>
    </source>
</evidence>
<dbReference type="Proteomes" id="UP001530377">
    <property type="component" value="Unassembled WGS sequence"/>
</dbReference>
<name>A0ABD3SF45_9STRA</name>
<organism evidence="2 3">
    <name type="scientific">Cyclostephanos tholiformis</name>
    <dbReference type="NCBI Taxonomy" id="382380"/>
    <lineage>
        <taxon>Eukaryota</taxon>
        <taxon>Sar</taxon>
        <taxon>Stramenopiles</taxon>
        <taxon>Ochrophyta</taxon>
        <taxon>Bacillariophyta</taxon>
        <taxon>Coscinodiscophyceae</taxon>
        <taxon>Thalassiosirophycidae</taxon>
        <taxon>Stephanodiscales</taxon>
        <taxon>Stephanodiscaceae</taxon>
        <taxon>Cyclostephanos</taxon>
    </lineage>
</organism>
<feature type="chain" id="PRO_5044882271" evidence="1">
    <location>
        <begin position="23"/>
        <end position="274"/>
    </location>
</feature>
<gene>
    <name evidence="2" type="ORF">ACHAXA_010058</name>
</gene>
<keyword evidence="3" id="KW-1185">Reference proteome</keyword>
<feature type="signal peptide" evidence="1">
    <location>
        <begin position="1"/>
        <end position="22"/>
    </location>
</feature>
<dbReference type="EMBL" id="JALLPB020000044">
    <property type="protein sequence ID" value="KAL3823174.1"/>
    <property type="molecule type" value="Genomic_DNA"/>
</dbReference>
<reference evidence="2 3" key="1">
    <citation type="submission" date="2024-10" db="EMBL/GenBank/DDBJ databases">
        <title>Updated reference genomes for cyclostephanoid diatoms.</title>
        <authorList>
            <person name="Roberts W.R."/>
            <person name="Alverson A.J."/>
        </authorList>
    </citation>
    <scope>NUCLEOTIDE SEQUENCE [LARGE SCALE GENOMIC DNA]</scope>
    <source>
        <strain evidence="2 3">AJA228-03</strain>
    </source>
</reference>
<dbReference type="AlphaFoldDB" id="A0ABD3SF45"/>
<sequence>MAVAILTLILMTSRIIIPFASSFDAPFSRQRHSLVGGGTGTIIVAHHRRRRPEHAHGNRCAMMSRCNSKYHIIQPLSVTATIDDGTTMDDYGTTVGADNPITSAGLSFVSASSKSLGMLFYNIGGMDHKEIQALLLRAGTHLVSAGTHWTSDWDAVRESMYLASGAFYSISDVFGSANIDENMPLGNLFERIGRELEDISSIGGCCAVGPPCSTPNLLAVEEHLIEVSRILKKNSVASTDEHMMCTLFREVAELFGEMAGRYVDNDGQGSEVSV</sequence>
<evidence type="ECO:0000313" key="2">
    <source>
        <dbReference type="EMBL" id="KAL3823174.1"/>
    </source>
</evidence>
<accession>A0ABD3SF45</accession>
<protein>
    <submittedName>
        <fullName evidence="2">Uncharacterized protein</fullName>
    </submittedName>
</protein>